<feature type="domain" description="Mon2 C-terminal" evidence="5">
    <location>
        <begin position="924"/>
        <end position="1080"/>
    </location>
</feature>
<evidence type="ECO:0000256" key="3">
    <source>
        <dbReference type="ARBA" id="ARBA00022927"/>
    </source>
</evidence>
<dbReference type="PANTHER" id="PTHR10663:SF333">
    <property type="entry name" value="PROTEIN MON2 HOMOLOG"/>
    <property type="match status" value="1"/>
</dbReference>
<dbReference type="STRING" id="58919.A0A316Z2F0"/>
<gene>
    <name evidence="7" type="ORF">FA09DRAFT_151601</name>
</gene>
<dbReference type="InterPro" id="IPR016024">
    <property type="entry name" value="ARM-type_fold"/>
</dbReference>
<feature type="domain" description="Mon2/Sec7/BIG1-like dimerisation and cyclophilin-binding" evidence="6">
    <location>
        <begin position="10"/>
        <end position="78"/>
    </location>
</feature>
<evidence type="ECO:0000256" key="2">
    <source>
        <dbReference type="ARBA" id="ARBA00022448"/>
    </source>
</evidence>
<dbReference type="Proteomes" id="UP000245946">
    <property type="component" value="Unassembled WGS sequence"/>
</dbReference>
<evidence type="ECO:0000313" key="7">
    <source>
        <dbReference type="EMBL" id="PWN95138.1"/>
    </source>
</evidence>
<accession>A0A316Z2F0</accession>
<name>A0A316Z2F0_9BASI</name>
<dbReference type="Pfam" id="PF12783">
    <property type="entry name" value="Sec7-like_HUS"/>
    <property type="match status" value="1"/>
</dbReference>
<dbReference type="PANTHER" id="PTHR10663">
    <property type="entry name" value="GUANYL-NUCLEOTIDE EXCHANGE FACTOR"/>
    <property type="match status" value="1"/>
</dbReference>
<proteinExistence type="inferred from homology"/>
<evidence type="ECO:0000256" key="1">
    <source>
        <dbReference type="ARBA" id="ARBA00008144"/>
    </source>
</evidence>
<dbReference type="GO" id="GO:0015031">
    <property type="term" value="P:protein transport"/>
    <property type="evidence" value="ECO:0007669"/>
    <property type="project" value="UniProtKB-KW"/>
</dbReference>
<keyword evidence="8" id="KW-1185">Reference proteome</keyword>
<evidence type="ECO:0000313" key="8">
    <source>
        <dbReference type="Proteomes" id="UP000245946"/>
    </source>
</evidence>
<dbReference type="RefSeq" id="XP_025595417.1">
    <property type="nucleotide sequence ID" value="XM_025739187.1"/>
</dbReference>
<feature type="domain" description="Mon2/Sec7/BIG1-like HUS" evidence="4">
    <location>
        <begin position="116"/>
        <end position="281"/>
    </location>
</feature>
<evidence type="ECO:0000259" key="4">
    <source>
        <dbReference type="Pfam" id="PF12783"/>
    </source>
</evidence>
<dbReference type="GO" id="GO:0005794">
    <property type="term" value="C:Golgi apparatus"/>
    <property type="evidence" value="ECO:0007669"/>
    <property type="project" value="UniProtKB-ARBA"/>
</dbReference>
<reference evidence="7 8" key="1">
    <citation type="journal article" date="2018" name="Mol. Biol. Evol.">
        <title>Broad Genomic Sampling Reveals a Smut Pathogenic Ancestry of the Fungal Clade Ustilaginomycotina.</title>
        <authorList>
            <person name="Kijpornyongpan T."/>
            <person name="Mondo S.J."/>
            <person name="Barry K."/>
            <person name="Sandor L."/>
            <person name="Lee J."/>
            <person name="Lipzen A."/>
            <person name="Pangilinan J."/>
            <person name="LaButti K."/>
            <person name="Hainaut M."/>
            <person name="Henrissat B."/>
            <person name="Grigoriev I.V."/>
            <person name="Spatafora J.W."/>
            <person name="Aime M.C."/>
        </authorList>
    </citation>
    <scope>NUCLEOTIDE SEQUENCE [LARGE SCALE GENOMIC DNA]</scope>
    <source>
        <strain evidence="7 8">MCA 4186</strain>
    </source>
</reference>
<dbReference type="SUPFAM" id="SSF48371">
    <property type="entry name" value="ARM repeat"/>
    <property type="match status" value="1"/>
</dbReference>
<dbReference type="Pfam" id="PF16213">
    <property type="entry name" value="DCB"/>
    <property type="match status" value="1"/>
</dbReference>
<keyword evidence="3" id="KW-0653">Protein transport</keyword>
<dbReference type="GeneID" id="37266733"/>
<dbReference type="Pfam" id="PF16206">
    <property type="entry name" value="Mon2_C"/>
    <property type="match status" value="1"/>
</dbReference>
<evidence type="ECO:0008006" key="9">
    <source>
        <dbReference type="Google" id="ProtNLM"/>
    </source>
</evidence>
<protein>
    <recommendedName>
        <fullName evidence="9">Protein MON2 homolog</fullName>
    </recommendedName>
</protein>
<evidence type="ECO:0000259" key="5">
    <source>
        <dbReference type="Pfam" id="PF16206"/>
    </source>
</evidence>
<sequence>MITGLAQSRSDIEIHLKLLQCVSALLAAHASIHGELLSRILLVCFRLQESKVAVVSSTAAATLRQAVMTVFDKVRDEDAVLAALKGGDEDAAAAAPLACMTIEVPGAEDVTLFPCSRDAYSVIDDLNSLASGKGASFLALASLPRTFALELIESILTNHASLFRPATHPELLLCLRQSTCPLLIRSLSEPAVFPTTLRLMRLLFVLLRHFSAKLRVEVEILMSILLRLLAPPASSETAEGQHPTPPWQRVLAMEVARSLCQDGALLRNFWRWYDGSDNSASVFTGLVDALHRLSIENAGIIGRADAAEQMSGPEAPGSRASVDKTQPARSGFYQAARGVLAGASETGAGLSQTSVPGVQLLDQLDKIEAPSPPPTYIYLLALQSLTHLSQSIASFVLPAYSSYINASPRLAGRAPPALDLDTYDGPQRDELLLLRSMIQQAWPLLLASFTFFLSAKCDDVLFSEVLVALRNFTNTTGVLSLTAPRDALIASLARFAVPRTVLNRLEEARRASREDDSSSANFVALSERNAACLKAITHISYYLSGSLAWRDILETLCEAEYVLRLTGSRRRKGAASSEGPEEGAYSPRASMASFASLSTIAAGFQSGSALDARTKKPAAMSGLDTETLLSDIARVFENTGALDQGALTGFLQALVALVADVTGASPADQPPRRRNSASAAAPLARFASTQRSFAITSLELVAMLNVARLAVAEPACGWNIVVSQLVDVFSDNVVRAVLRVQASEALDSFLLACMGVRDAELDAARLQKQVLHALAKQAVLQPHRAGSTDLEVRKLALEALLRILEAHGHELTTGWETIFHACSAACAGTTSEPEEGTAAAAGSVTSSRGSMPLIKAGFASLQLVCSDLLSSLTLAQLELCASTLTSFSKQTEDINVALTANGTLWTISAELSSRTDQGADALAPLWTHLLRSLQSVSADSRAEVRNGAISNLFRVLEQYGSTLDVRTWSTVVLPDIIFALLSALDEAARAAATQTPAAEQQDQLAATLGTPQSAAKQWNESRVLAWTNVGRIVAQYLGDKISVADSFEARWQELLQRAQRAFLESAAPVPQAAMLALHGIASVDAGGALQAAWDALWRVLTDVGQALPAADASLTQANLLAYVQTVQVVYARLADELESARLDAMLSCLKACVTYSRSADQPPDVDALTPVQAAVRGFLKSMRVPVELRSRLLTDLAEFSTLAFTVAPAEHAPGMQRRQPTYVALHRASAQDALERFEAFKGSVDVYTSGALDAVFVSLMLPIKLKYDCPAASRHAKEPPRPLWQSAALTFCKIARSCCLALQQHGDELPDEHVHALWRQIVAVFEAALGADNSLGPAPGSEAADRDEVFDLVLLATLEQDILPFLGGPCVPTGLIASLCEALARASSLYVSDASPGRDARLSGSVAPIVASPREHHAYWTLDLLFLMCSDRWSDHLPSRQRVAAVALPILLRRCSSSLEAHAADAPLRGMAAAPRLRDEELVYLLSSLLDLHLWPGCMAQAEAERRPDSAASSALRDLVQQSPRAHLFALHPMLCALLALRPPAGAPLPPPALAGTSRQLSVPVRLPEHLRSAHVGTANPLGSARLERAGAQDPQALVLRLLRVLGDQWV</sequence>
<dbReference type="InterPro" id="IPR032691">
    <property type="entry name" value="Mon2/Sec7/BIG1-like_HUS"/>
</dbReference>
<evidence type="ECO:0000259" key="6">
    <source>
        <dbReference type="Pfam" id="PF16213"/>
    </source>
</evidence>
<dbReference type="EMBL" id="KZ819306">
    <property type="protein sequence ID" value="PWN95138.1"/>
    <property type="molecule type" value="Genomic_DNA"/>
</dbReference>
<comment type="similarity">
    <text evidence="1">Belongs to the MON2 family.</text>
</comment>
<organism evidence="7 8">
    <name type="scientific">Tilletiopsis washingtonensis</name>
    <dbReference type="NCBI Taxonomy" id="58919"/>
    <lineage>
        <taxon>Eukaryota</taxon>
        <taxon>Fungi</taxon>
        <taxon>Dikarya</taxon>
        <taxon>Basidiomycota</taxon>
        <taxon>Ustilaginomycotina</taxon>
        <taxon>Exobasidiomycetes</taxon>
        <taxon>Entylomatales</taxon>
        <taxon>Entylomatales incertae sedis</taxon>
        <taxon>Tilletiopsis</taxon>
    </lineage>
</organism>
<dbReference type="InterPro" id="IPR032817">
    <property type="entry name" value="Mon2_C"/>
</dbReference>
<dbReference type="OrthoDB" id="294853at2759"/>
<keyword evidence="2" id="KW-0813">Transport</keyword>
<dbReference type="InterPro" id="IPR032629">
    <property type="entry name" value="DCB_dom"/>
</dbReference>